<evidence type="ECO:0000256" key="5">
    <source>
        <dbReference type="ARBA" id="ARBA00022723"/>
    </source>
</evidence>
<dbReference type="InterPro" id="IPR001128">
    <property type="entry name" value="Cyt_P450"/>
</dbReference>
<evidence type="ECO:0008006" key="14">
    <source>
        <dbReference type="Google" id="ProtNLM"/>
    </source>
</evidence>
<feature type="region of interest" description="Disordered" evidence="11">
    <location>
        <begin position="40"/>
        <end position="59"/>
    </location>
</feature>
<evidence type="ECO:0000256" key="4">
    <source>
        <dbReference type="ARBA" id="ARBA00022617"/>
    </source>
</evidence>
<dbReference type="Pfam" id="PF00067">
    <property type="entry name" value="p450"/>
    <property type="match status" value="1"/>
</dbReference>
<dbReference type="GO" id="GO:0016705">
    <property type="term" value="F:oxidoreductase activity, acting on paired donors, with incorporation or reduction of molecular oxygen"/>
    <property type="evidence" value="ECO:0007669"/>
    <property type="project" value="InterPro"/>
</dbReference>
<evidence type="ECO:0000256" key="8">
    <source>
        <dbReference type="ARBA" id="ARBA00023033"/>
    </source>
</evidence>
<protein>
    <recommendedName>
        <fullName evidence="14">Cytochrome P450</fullName>
    </recommendedName>
</protein>
<comment type="caution">
    <text evidence="12">The sequence shown here is derived from an EMBL/GenBank/DDBJ whole genome shotgun (WGS) entry which is preliminary data.</text>
</comment>
<dbReference type="EMBL" id="CAFZ01000286">
    <property type="protein sequence ID" value="CCA74170.1"/>
    <property type="molecule type" value="Genomic_DNA"/>
</dbReference>
<dbReference type="eggNOG" id="KOG0156">
    <property type="taxonomic scope" value="Eukaryota"/>
</dbReference>
<feature type="binding site" description="axial binding residue" evidence="9">
    <location>
        <position position="448"/>
    </location>
    <ligand>
        <name>heme</name>
        <dbReference type="ChEBI" id="CHEBI:30413"/>
    </ligand>
    <ligandPart>
        <name>Fe</name>
        <dbReference type="ChEBI" id="CHEBI:18248"/>
    </ligandPart>
</feature>
<evidence type="ECO:0000313" key="12">
    <source>
        <dbReference type="EMBL" id="CCA74170.1"/>
    </source>
</evidence>
<dbReference type="Proteomes" id="UP000007148">
    <property type="component" value="Unassembled WGS sequence"/>
</dbReference>
<keyword evidence="4 9" id="KW-0349">Heme</keyword>
<comment type="cofactor">
    <cofactor evidence="1 9">
        <name>heme</name>
        <dbReference type="ChEBI" id="CHEBI:30413"/>
    </cofactor>
</comment>
<dbReference type="HOGENOM" id="CLU_001570_2_3_1"/>
<comment type="similarity">
    <text evidence="3 10">Belongs to the cytochrome P450 family.</text>
</comment>
<keyword evidence="6 10" id="KW-0560">Oxidoreductase</keyword>
<dbReference type="PANTHER" id="PTHR46300:SF7">
    <property type="entry name" value="P450, PUTATIVE (EUROFUNG)-RELATED"/>
    <property type="match status" value="1"/>
</dbReference>
<dbReference type="STRING" id="1109443.G4TS77"/>
<dbReference type="InterPro" id="IPR050364">
    <property type="entry name" value="Cytochrome_P450_fung"/>
</dbReference>
<dbReference type="SUPFAM" id="SSF48264">
    <property type="entry name" value="Cytochrome P450"/>
    <property type="match status" value="1"/>
</dbReference>
<evidence type="ECO:0000256" key="1">
    <source>
        <dbReference type="ARBA" id="ARBA00001971"/>
    </source>
</evidence>
<evidence type="ECO:0000313" key="13">
    <source>
        <dbReference type="Proteomes" id="UP000007148"/>
    </source>
</evidence>
<dbReference type="GO" id="GO:0020037">
    <property type="term" value="F:heme binding"/>
    <property type="evidence" value="ECO:0007669"/>
    <property type="project" value="InterPro"/>
</dbReference>
<dbReference type="InParanoid" id="G4TS77"/>
<evidence type="ECO:0000256" key="3">
    <source>
        <dbReference type="ARBA" id="ARBA00010617"/>
    </source>
</evidence>
<dbReference type="OMA" id="MAEMIKC"/>
<dbReference type="GO" id="GO:0005506">
    <property type="term" value="F:iron ion binding"/>
    <property type="evidence" value="ECO:0007669"/>
    <property type="project" value="InterPro"/>
</dbReference>
<evidence type="ECO:0000256" key="9">
    <source>
        <dbReference type="PIRSR" id="PIRSR602401-1"/>
    </source>
</evidence>
<keyword evidence="5 9" id="KW-0479">Metal-binding</keyword>
<comment type="pathway">
    <text evidence="2">Secondary metabolite biosynthesis.</text>
</comment>
<dbReference type="GO" id="GO:0004497">
    <property type="term" value="F:monooxygenase activity"/>
    <property type="evidence" value="ECO:0007669"/>
    <property type="project" value="UniProtKB-KW"/>
</dbReference>
<evidence type="ECO:0000256" key="10">
    <source>
        <dbReference type="RuleBase" id="RU000461"/>
    </source>
</evidence>
<keyword evidence="8 10" id="KW-0503">Monooxygenase</keyword>
<evidence type="ECO:0000256" key="11">
    <source>
        <dbReference type="SAM" id="MobiDB-lite"/>
    </source>
</evidence>
<accession>G4TS77</accession>
<sequence length="504" mass="56188">MTSETPATTILLATTLATSLVAGGTLYFVKQRLSRPYVHVVDDKNTSPPGPPRALLGGNVKNFPKDRWTETFTAWTKTYGDVIYIQLPKRPILILNSLSDADDMLNKRAGIYSGRPDNFMVNVLMDFSWSISQAQPGPKHNEARKVFRKSIGPRAVADFDTLLEADAEKLVAAFTGFSGDPREIIVDTVSGSVLKLAYGEKVAKKHGSQLVQLNEQAITIITSSSTSVWLPNIIPIARYLPKWLPGLSFHEFADKSKYILSQLRSVAYDEVKLAADQGKGDLSIVSRYLNETEFTKEDLRDAVAMLYIGGVDTTSIALLNFVGQMVIHPDILRKIQTELDDKIGRGRVPRASEMDSLTYLRAVWRESIRFHAPVSVSIPHCSLQDDVWKGYFIPKGTVIIPNIEFMLRDPRFWGKDADVFNPDRFLVQRELGQPDVDSIPFGFGRRICPGRFLSARNGMLYAAALLATYDVLPLEGDKAPTGLTHSEGKFKFPTNVKCRFVARQ</sequence>
<dbReference type="PANTHER" id="PTHR46300">
    <property type="entry name" value="P450, PUTATIVE (EUROFUNG)-RELATED-RELATED"/>
    <property type="match status" value="1"/>
</dbReference>
<dbReference type="AlphaFoldDB" id="G4TS77"/>
<dbReference type="InterPro" id="IPR036396">
    <property type="entry name" value="Cyt_P450_sf"/>
</dbReference>
<evidence type="ECO:0000256" key="7">
    <source>
        <dbReference type="ARBA" id="ARBA00023004"/>
    </source>
</evidence>
<dbReference type="PROSITE" id="PS00086">
    <property type="entry name" value="CYTOCHROME_P450"/>
    <property type="match status" value="1"/>
</dbReference>
<dbReference type="PRINTS" id="PR00463">
    <property type="entry name" value="EP450I"/>
</dbReference>
<keyword evidence="13" id="KW-1185">Reference proteome</keyword>
<dbReference type="Gene3D" id="1.10.630.10">
    <property type="entry name" value="Cytochrome P450"/>
    <property type="match status" value="1"/>
</dbReference>
<name>G4TS77_SERID</name>
<gene>
    <name evidence="12" type="ORF">PIIN_08123</name>
</gene>
<dbReference type="InterPro" id="IPR017972">
    <property type="entry name" value="Cyt_P450_CS"/>
</dbReference>
<keyword evidence="7 9" id="KW-0408">Iron</keyword>
<reference evidence="12 13" key="1">
    <citation type="journal article" date="2011" name="PLoS Pathog.">
        <title>Endophytic Life Strategies Decoded by Genome and Transcriptome Analyses of the Mutualistic Root Symbiont Piriformospora indica.</title>
        <authorList>
            <person name="Zuccaro A."/>
            <person name="Lahrmann U."/>
            <person name="Guldener U."/>
            <person name="Langen G."/>
            <person name="Pfiffi S."/>
            <person name="Biedenkopf D."/>
            <person name="Wong P."/>
            <person name="Samans B."/>
            <person name="Grimm C."/>
            <person name="Basiewicz M."/>
            <person name="Murat C."/>
            <person name="Martin F."/>
            <person name="Kogel K.H."/>
        </authorList>
    </citation>
    <scope>NUCLEOTIDE SEQUENCE [LARGE SCALE GENOMIC DNA]</scope>
    <source>
        <strain evidence="12 13">DSM 11827</strain>
    </source>
</reference>
<evidence type="ECO:0000256" key="6">
    <source>
        <dbReference type="ARBA" id="ARBA00023002"/>
    </source>
</evidence>
<evidence type="ECO:0000256" key="2">
    <source>
        <dbReference type="ARBA" id="ARBA00005179"/>
    </source>
</evidence>
<organism evidence="12 13">
    <name type="scientific">Serendipita indica (strain DSM 11827)</name>
    <name type="common">Root endophyte fungus</name>
    <name type="synonym">Piriformospora indica</name>
    <dbReference type="NCBI Taxonomy" id="1109443"/>
    <lineage>
        <taxon>Eukaryota</taxon>
        <taxon>Fungi</taxon>
        <taxon>Dikarya</taxon>
        <taxon>Basidiomycota</taxon>
        <taxon>Agaricomycotina</taxon>
        <taxon>Agaricomycetes</taxon>
        <taxon>Sebacinales</taxon>
        <taxon>Serendipitaceae</taxon>
        <taxon>Serendipita</taxon>
    </lineage>
</organism>
<proteinExistence type="inferred from homology"/>
<dbReference type="OrthoDB" id="1055148at2759"/>
<dbReference type="InterPro" id="IPR002401">
    <property type="entry name" value="Cyt_P450_E_grp-I"/>
</dbReference>